<keyword evidence="2" id="KW-0031">Aminopeptidase</keyword>
<dbReference type="GO" id="GO:0046872">
    <property type="term" value="F:metal ion binding"/>
    <property type="evidence" value="ECO:0007669"/>
    <property type="project" value="UniProtKB-KW"/>
</dbReference>
<dbReference type="EMBL" id="JANBQB010000724">
    <property type="protein sequence ID" value="KAJ1973977.1"/>
    <property type="molecule type" value="Genomic_DNA"/>
</dbReference>
<dbReference type="Gene3D" id="3.40.630.10">
    <property type="entry name" value="Zn peptidases"/>
    <property type="match status" value="1"/>
</dbReference>
<reference evidence="11" key="1">
    <citation type="submission" date="2022-07" db="EMBL/GenBank/DDBJ databases">
        <title>Phylogenomic reconstructions and comparative analyses of Kickxellomycotina fungi.</title>
        <authorList>
            <person name="Reynolds N.K."/>
            <person name="Stajich J.E."/>
            <person name="Barry K."/>
            <person name="Grigoriev I.V."/>
            <person name="Crous P."/>
            <person name="Smith M.E."/>
        </authorList>
    </citation>
    <scope>NUCLEOTIDE SEQUENCE</scope>
    <source>
        <strain evidence="11">RSA 567</strain>
    </source>
</reference>
<dbReference type="Pfam" id="PF04389">
    <property type="entry name" value="Peptidase_M28"/>
    <property type="match status" value="1"/>
</dbReference>
<dbReference type="EC" id="3.4.-.-" evidence="9"/>
<keyword evidence="6 9" id="KW-0378">Hydrolase</keyword>
<dbReference type="InterPro" id="IPR045175">
    <property type="entry name" value="M28_fam"/>
</dbReference>
<keyword evidence="7 9" id="KW-0862">Zinc</keyword>
<dbReference type="GO" id="GO:0004177">
    <property type="term" value="F:aminopeptidase activity"/>
    <property type="evidence" value="ECO:0007669"/>
    <property type="project" value="UniProtKB-KW"/>
</dbReference>
<feature type="non-terminal residue" evidence="11">
    <location>
        <position position="1"/>
    </location>
</feature>
<dbReference type="GO" id="GO:0006508">
    <property type="term" value="P:proteolysis"/>
    <property type="evidence" value="ECO:0007669"/>
    <property type="project" value="UniProtKB-KW"/>
</dbReference>
<protein>
    <recommendedName>
        <fullName evidence="9">Peptide hydrolase</fullName>
        <ecNumber evidence="9">3.4.-.-</ecNumber>
    </recommendedName>
</protein>
<evidence type="ECO:0000256" key="1">
    <source>
        <dbReference type="ARBA" id="ARBA00001947"/>
    </source>
</evidence>
<name>A0A9W8AZ94_9FUNG</name>
<keyword evidence="5" id="KW-0732">Signal</keyword>
<evidence type="ECO:0000256" key="7">
    <source>
        <dbReference type="ARBA" id="ARBA00022833"/>
    </source>
</evidence>
<evidence type="ECO:0000256" key="8">
    <source>
        <dbReference type="ARBA" id="ARBA00043962"/>
    </source>
</evidence>
<keyword evidence="12" id="KW-1185">Reference proteome</keyword>
<proteinExistence type="inferred from homology"/>
<dbReference type="AlphaFoldDB" id="A0A9W8AZ94"/>
<dbReference type="FunFam" id="3.40.630.10:FF:000042">
    <property type="entry name" value="Peptide hydrolase"/>
    <property type="match status" value="1"/>
</dbReference>
<accession>A0A9W8AZ94</accession>
<dbReference type="GO" id="GO:0008235">
    <property type="term" value="F:metalloexopeptidase activity"/>
    <property type="evidence" value="ECO:0007669"/>
    <property type="project" value="InterPro"/>
</dbReference>
<sequence length="343" mass="38725">PRWVLEADTLALKRAGVRFMDITDTVALDRQLVHAAQLDMLTSPLPRHLQHQDAVKPIFDLLSTDYMNQTLTRFTEFSTRYYKSESGRQSCEWLFGKVSEVANGASMADSRLNVTVSYFDHPWTQSSIIARVESTQKPKNDETIIISAHQDSINMWLPWFGRAPGADDDGSGTVTILNAFRALLTSKSFDPDTPVEFHWYSGEEAGLLGSQAVAQEYARQKRKVLGMMQMDMTGFYDPSKRDTEVVGIVSDHTDPELSDFLRKLVTEYTHMEPKALRCGYACSDHASWNKAGYRSAMSFEDDDLEANSHIHSPSDTIDTINFDHCQEFSKIAVGFVYELSHKA</sequence>
<gene>
    <name evidence="11" type="ORF">H4R34_004895</name>
</gene>
<keyword evidence="3 9" id="KW-0645">Protease</keyword>
<evidence type="ECO:0000313" key="12">
    <source>
        <dbReference type="Proteomes" id="UP001151582"/>
    </source>
</evidence>
<evidence type="ECO:0000313" key="11">
    <source>
        <dbReference type="EMBL" id="KAJ1973977.1"/>
    </source>
</evidence>
<dbReference type="InterPro" id="IPR007484">
    <property type="entry name" value="Peptidase_M28"/>
</dbReference>
<dbReference type="PANTHER" id="PTHR12147:SF56">
    <property type="entry name" value="AMINOPEPTIDASE YDR415C-RELATED"/>
    <property type="match status" value="1"/>
</dbReference>
<feature type="domain" description="Peptidase M28" evidence="10">
    <location>
        <begin position="129"/>
        <end position="334"/>
    </location>
</feature>
<comment type="similarity">
    <text evidence="8">Belongs to the peptidase M28 family. M28E subfamily.</text>
</comment>
<dbReference type="PANTHER" id="PTHR12147">
    <property type="entry name" value="METALLOPEPTIDASE M28 FAMILY MEMBER"/>
    <property type="match status" value="1"/>
</dbReference>
<dbReference type="Proteomes" id="UP001151582">
    <property type="component" value="Unassembled WGS sequence"/>
</dbReference>
<keyword evidence="4 9" id="KW-0479">Metal-binding</keyword>
<evidence type="ECO:0000256" key="5">
    <source>
        <dbReference type="ARBA" id="ARBA00022729"/>
    </source>
</evidence>
<evidence type="ECO:0000256" key="9">
    <source>
        <dbReference type="RuleBase" id="RU361240"/>
    </source>
</evidence>
<dbReference type="OrthoDB" id="2214at2759"/>
<evidence type="ECO:0000259" key="10">
    <source>
        <dbReference type="Pfam" id="PF04389"/>
    </source>
</evidence>
<evidence type="ECO:0000256" key="4">
    <source>
        <dbReference type="ARBA" id="ARBA00022723"/>
    </source>
</evidence>
<evidence type="ECO:0000256" key="2">
    <source>
        <dbReference type="ARBA" id="ARBA00022438"/>
    </source>
</evidence>
<organism evidence="11 12">
    <name type="scientific">Dimargaris verticillata</name>
    <dbReference type="NCBI Taxonomy" id="2761393"/>
    <lineage>
        <taxon>Eukaryota</taxon>
        <taxon>Fungi</taxon>
        <taxon>Fungi incertae sedis</taxon>
        <taxon>Zoopagomycota</taxon>
        <taxon>Kickxellomycotina</taxon>
        <taxon>Dimargaritomycetes</taxon>
        <taxon>Dimargaritales</taxon>
        <taxon>Dimargaritaceae</taxon>
        <taxon>Dimargaris</taxon>
    </lineage>
</organism>
<evidence type="ECO:0000256" key="6">
    <source>
        <dbReference type="ARBA" id="ARBA00022801"/>
    </source>
</evidence>
<comment type="cofactor">
    <cofactor evidence="1">
        <name>Zn(2+)</name>
        <dbReference type="ChEBI" id="CHEBI:29105"/>
    </cofactor>
</comment>
<comment type="caution">
    <text evidence="11">The sequence shown here is derived from an EMBL/GenBank/DDBJ whole genome shotgun (WGS) entry which is preliminary data.</text>
</comment>
<evidence type="ECO:0000256" key="3">
    <source>
        <dbReference type="ARBA" id="ARBA00022670"/>
    </source>
</evidence>
<dbReference type="SUPFAM" id="SSF53187">
    <property type="entry name" value="Zn-dependent exopeptidases"/>
    <property type="match status" value="1"/>
</dbReference>